<keyword evidence="3" id="KW-1185">Reference proteome</keyword>
<evidence type="ECO:0000313" key="3">
    <source>
        <dbReference type="Proteomes" id="UP000738325"/>
    </source>
</evidence>
<accession>A0A9P6RED3</accession>
<evidence type="ECO:0000313" key="2">
    <source>
        <dbReference type="EMBL" id="KAG0317143.1"/>
    </source>
</evidence>
<dbReference type="Proteomes" id="UP000738325">
    <property type="component" value="Unassembled WGS sequence"/>
</dbReference>
<dbReference type="AlphaFoldDB" id="A0A9P6RED3"/>
<reference evidence="2" key="1">
    <citation type="journal article" date="2020" name="Fungal Divers.">
        <title>Resolving the Mortierellaceae phylogeny through synthesis of multi-gene phylogenetics and phylogenomics.</title>
        <authorList>
            <person name="Vandepol N."/>
            <person name="Liber J."/>
            <person name="Desiro A."/>
            <person name="Na H."/>
            <person name="Kennedy M."/>
            <person name="Barry K."/>
            <person name="Grigoriev I.V."/>
            <person name="Miller A.N."/>
            <person name="O'Donnell K."/>
            <person name="Stajich J.E."/>
            <person name="Bonito G."/>
        </authorList>
    </citation>
    <scope>NUCLEOTIDE SEQUENCE</scope>
    <source>
        <strain evidence="2">REB-010B</strain>
    </source>
</reference>
<proteinExistence type="predicted"/>
<dbReference type="OrthoDB" id="163120at2759"/>
<organism evidence="2 3">
    <name type="scientific">Dissophora globulifera</name>
    <dbReference type="NCBI Taxonomy" id="979702"/>
    <lineage>
        <taxon>Eukaryota</taxon>
        <taxon>Fungi</taxon>
        <taxon>Fungi incertae sedis</taxon>
        <taxon>Mucoromycota</taxon>
        <taxon>Mortierellomycotina</taxon>
        <taxon>Mortierellomycetes</taxon>
        <taxon>Mortierellales</taxon>
        <taxon>Mortierellaceae</taxon>
        <taxon>Dissophora</taxon>
    </lineage>
</organism>
<protein>
    <submittedName>
        <fullName evidence="2">Uncharacterized protein</fullName>
    </submittedName>
</protein>
<sequence length="273" mass="31527">MSHSDSPIPSSKEDGQPSGVPDTIQIQLYRRKGVPLTQCRSTRDLPDIPTWSHNWERDSFFTLCAQIRERIPNDIPGVEWPTHAVPYLKPTKHSVGRNFQKLDQNNFEDLFKRAWRMEERRLGDASKVAVHIYAYLTNTSANTPSVGPKAIQRATVPQQPIPRAHVDAAVQRDTSADPESVVERMFSRRPAQHSALLERNEIIDVPDDTPVRIRARRMDEEREYHYHPQKRRAEEELEAEEFAMLPIMVDGIRHPINVRVHVESLRKLLKLPC</sequence>
<comment type="caution">
    <text evidence="2">The sequence shown here is derived from an EMBL/GenBank/DDBJ whole genome shotgun (WGS) entry which is preliminary data.</text>
</comment>
<gene>
    <name evidence="2" type="ORF">BGZ99_006457</name>
</gene>
<feature type="region of interest" description="Disordered" evidence="1">
    <location>
        <begin position="1"/>
        <end position="22"/>
    </location>
</feature>
<evidence type="ECO:0000256" key="1">
    <source>
        <dbReference type="SAM" id="MobiDB-lite"/>
    </source>
</evidence>
<dbReference type="EMBL" id="JAAAIP010000439">
    <property type="protein sequence ID" value="KAG0317143.1"/>
    <property type="molecule type" value="Genomic_DNA"/>
</dbReference>
<name>A0A9P6RED3_9FUNG</name>